<protein>
    <submittedName>
        <fullName evidence="2">Starch-binding associating with outer membrane</fullName>
    </submittedName>
</protein>
<proteinExistence type="predicted"/>
<dbReference type="InterPro" id="IPR041662">
    <property type="entry name" value="SusD-like_2"/>
</dbReference>
<dbReference type="SUPFAM" id="SSF48452">
    <property type="entry name" value="TPR-like"/>
    <property type="match status" value="1"/>
</dbReference>
<dbReference type="AlphaFoldDB" id="A0A1K1NHB2"/>
<evidence type="ECO:0000313" key="3">
    <source>
        <dbReference type="Proteomes" id="UP000182248"/>
    </source>
</evidence>
<evidence type="ECO:0000313" key="2">
    <source>
        <dbReference type="EMBL" id="SFW33790.1"/>
    </source>
</evidence>
<dbReference type="Proteomes" id="UP000182248">
    <property type="component" value="Unassembled WGS sequence"/>
</dbReference>
<reference evidence="2 3" key="1">
    <citation type="submission" date="2016-11" db="EMBL/GenBank/DDBJ databases">
        <authorList>
            <person name="Jaros S."/>
            <person name="Januszkiewicz K."/>
            <person name="Wedrychowicz H."/>
        </authorList>
    </citation>
    <scope>NUCLEOTIDE SEQUENCE [LARGE SCALE GENOMIC DNA]</scope>
    <source>
        <strain evidence="2 3">CGMCC 1.12145</strain>
    </source>
</reference>
<dbReference type="EMBL" id="FPJE01000005">
    <property type="protein sequence ID" value="SFW33790.1"/>
    <property type="molecule type" value="Genomic_DNA"/>
</dbReference>
<dbReference type="InterPro" id="IPR011990">
    <property type="entry name" value="TPR-like_helical_dom_sf"/>
</dbReference>
<dbReference type="OrthoDB" id="725917at2"/>
<dbReference type="RefSeq" id="WP_072316460.1">
    <property type="nucleotide sequence ID" value="NZ_FPJE01000005.1"/>
</dbReference>
<dbReference type="Gene3D" id="1.25.40.390">
    <property type="match status" value="1"/>
</dbReference>
<organism evidence="2 3">
    <name type="scientific">Sinomicrobium oceani</name>
    <dbReference type="NCBI Taxonomy" id="1150368"/>
    <lineage>
        <taxon>Bacteria</taxon>
        <taxon>Pseudomonadati</taxon>
        <taxon>Bacteroidota</taxon>
        <taxon>Flavobacteriia</taxon>
        <taxon>Flavobacteriales</taxon>
        <taxon>Flavobacteriaceae</taxon>
        <taxon>Sinomicrobium</taxon>
    </lineage>
</organism>
<keyword evidence="1" id="KW-0732">Signal</keyword>
<name>A0A1K1NHB2_9FLAO</name>
<feature type="signal peptide" evidence="1">
    <location>
        <begin position="1"/>
        <end position="23"/>
    </location>
</feature>
<sequence length="517" mass="59015">MKSIYKKAALGSALLLLLHTACTGDFDEINTNPDGITSGSPETLASQVILNITREDIASNFMGQHMYSKYILWSEFPRNEQYNRFSRTDFNKMSRLVDADKMVEYAESTEGLGEGIVNSYRALRHFVRAVNFFNMSIEVGDIPYSDALKGESESNLRPLYDTQKEVFAGILDELDEADALFAAGEDFTGDMIYEGNVGQWRKAVNAFELKVLLYLYKKTADTDLRVRERFADIVANRPLIQGNEDNFELNYVNAANQMYPFYKLGNQSVIYPMVSSVIIDKLKEFEDFRLFYYAAPSPVAIEGGADVSDYDAYKGTDPSMPYADMQSIHATDDYSDINDRYKEIPEGEPVFIMSYAQVQFMLAEGNIRGWISGNAESFYREGIRAAMSFVAENTPERAAFNHGRLMDADYIDNYYDNTPAVQFAGTFEAQLEQIITQKYICTFMQAPREGFYENRRTGYPEFPVNPATNENIPSDRLPVRWLYPQNELDYNSTHLNEAIDRQYSGNDNVNELMWILQ</sequence>
<feature type="chain" id="PRO_5012814693" evidence="1">
    <location>
        <begin position="24"/>
        <end position="517"/>
    </location>
</feature>
<keyword evidence="3" id="KW-1185">Reference proteome</keyword>
<gene>
    <name evidence="2" type="ORF">SAMN02927921_01213</name>
</gene>
<evidence type="ECO:0000256" key="1">
    <source>
        <dbReference type="SAM" id="SignalP"/>
    </source>
</evidence>
<dbReference type="STRING" id="1150368.SAMN02927921_01213"/>
<accession>A0A1K1NHB2</accession>
<dbReference type="Pfam" id="PF12771">
    <property type="entry name" value="SusD-like_2"/>
    <property type="match status" value="1"/>
</dbReference>